<gene>
    <name evidence="2" type="ORF">CRENPOLYSF2_190014</name>
</gene>
<dbReference type="Pfam" id="PF10047">
    <property type="entry name" value="DUF2281"/>
    <property type="match status" value="1"/>
</dbReference>
<reference evidence="3" key="1">
    <citation type="submission" date="2017-02" db="EMBL/GenBank/DDBJ databases">
        <authorList>
            <person name="Daims H."/>
        </authorList>
    </citation>
    <scope>NUCLEOTIDE SEQUENCE [LARGE SCALE GENOMIC DNA]</scope>
</reference>
<accession>A0A1R4H3P0</accession>
<evidence type="ECO:0000313" key="2">
    <source>
        <dbReference type="EMBL" id="SJM90873.1"/>
    </source>
</evidence>
<dbReference type="InterPro" id="IPR018739">
    <property type="entry name" value="DUF2281"/>
</dbReference>
<dbReference type="AlphaFoldDB" id="A0A1R4H3P0"/>
<keyword evidence="3" id="KW-1185">Reference proteome</keyword>
<sequence>MHCLVEEIAEKTAVLPENLQQEVLDFVEFISHKQMTLLNETALLSEQTLAEDWNRPEEEEAWMSFQ</sequence>
<name>A0A1R4H3P0_9GAMM</name>
<evidence type="ECO:0000259" key="1">
    <source>
        <dbReference type="Pfam" id="PF10047"/>
    </source>
</evidence>
<feature type="domain" description="DUF2281" evidence="1">
    <location>
        <begin position="7"/>
        <end position="34"/>
    </location>
</feature>
<proteinExistence type="predicted"/>
<dbReference type="RefSeq" id="WP_087146285.1">
    <property type="nucleotide sequence ID" value="NZ_FUKJ01000101.1"/>
</dbReference>
<dbReference type="OrthoDB" id="1495109at2"/>
<organism evidence="2 3">
    <name type="scientific">Crenothrix polyspora</name>
    <dbReference type="NCBI Taxonomy" id="360316"/>
    <lineage>
        <taxon>Bacteria</taxon>
        <taxon>Pseudomonadati</taxon>
        <taxon>Pseudomonadota</taxon>
        <taxon>Gammaproteobacteria</taxon>
        <taxon>Methylococcales</taxon>
        <taxon>Crenotrichaceae</taxon>
        <taxon>Crenothrix</taxon>
    </lineage>
</organism>
<dbReference type="Proteomes" id="UP000195442">
    <property type="component" value="Unassembled WGS sequence"/>
</dbReference>
<protein>
    <recommendedName>
        <fullName evidence="1">DUF2281 domain-containing protein</fullName>
    </recommendedName>
</protein>
<dbReference type="EMBL" id="FUKJ01000101">
    <property type="protein sequence ID" value="SJM90873.1"/>
    <property type="molecule type" value="Genomic_DNA"/>
</dbReference>
<evidence type="ECO:0000313" key="3">
    <source>
        <dbReference type="Proteomes" id="UP000195442"/>
    </source>
</evidence>